<name>A0ABN9PVW9_9DINO</name>
<keyword evidence="3" id="KW-1185">Reference proteome</keyword>
<feature type="compositionally biased region" description="Acidic residues" evidence="1">
    <location>
        <begin position="148"/>
        <end position="159"/>
    </location>
</feature>
<dbReference type="EMBL" id="CAUYUJ010001468">
    <property type="protein sequence ID" value="CAK0796082.1"/>
    <property type="molecule type" value="Genomic_DNA"/>
</dbReference>
<evidence type="ECO:0000313" key="2">
    <source>
        <dbReference type="EMBL" id="CAK0796082.1"/>
    </source>
</evidence>
<gene>
    <name evidence="2" type="ORF">PCOR1329_LOCUS5556</name>
</gene>
<evidence type="ECO:0000256" key="1">
    <source>
        <dbReference type="SAM" id="MobiDB-lite"/>
    </source>
</evidence>
<feature type="region of interest" description="Disordered" evidence="1">
    <location>
        <begin position="36"/>
        <end position="159"/>
    </location>
</feature>
<evidence type="ECO:0000313" key="3">
    <source>
        <dbReference type="Proteomes" id="UP001189429"/>
    </source>
</evidence>
<feature type="non-terminal residue" evidence="2">
    <location>
        <position position="159"/>
    </location>
</feature>
<accession>A0ABN9PVW9</accession>
<dbReference type="Proteomes" id="UP001189429">
    <property type="component" value="Unassembled WGS sequence"/>
</dbReference>
<organism evidence="2 3">
    <name type="scientific">Prorocentrum cordatum</name>
    <dbReference type="NCBI Taxonomy" id="2364126"/>
    <lineage>
        <taxon>Eukaryota</taxon>
        <taxon>Sar</taxon>
        <taxon>Alveolata</taxon>
        <taxon>Dinophyceae</taxon>
        <taxon>Prorocentrales</taxon>
        <taxon>Prorocentraceae</taxon>
        <taxon>Prorocentrum</taxon>
    </lineage>
</organism>
<comment type="caution">
    <text evidence="2">The sequence shown here is derived from an EMBL/GenBank/DDBJ whole genome shotgun (WGS) entry which is preliminary data.</text>
</comment>
<proteinExistence type="predicted"/>
<reference evidence="2" key="1">
    <citation type="submission" date="2023-10" db="EMBL/GenBank/DDBJ databases">
        <authorList>
            <person name="Chen Y."/>
            <person name="Shah S."/>
            <person name="Dougan E. K."/>
            <person name="Thang M."/>
            <person name="Chan C."/>
        </authorList>
    </citation>
    <scope>NUCLEOTIDE SEQUENCE [LARGE SCALE GENOMIC DNA]</scope>
</reference>
<protein>
    <submittedName>
        <fullName evidence="2">Uncharacterized protein</fullName>
    </submittedName>
</protein>
<sequence length="159" mass="16079">MASAPWAPDATVLEAVERLDASVVPLVKALTMEMEEAAAEGGGGAEVIPAPPARQQSQPPSTPPPDAAALPVLAVRPRKRRRDGARDSAGGGGGAAAATGAPEEWCTEGGDSPDARPAVIQARKRPAPRGTVAHTRSLATEPGVASPDGEEGLEAEEEP</sequence>